<evidence type="ECO:0000313" key="2">
    <source>
        <dbReference type="Proteomes" id="UP000747110"/>
    </source>
</evidence>
<gene>
    <name evidence="1" type="ORF">Vretifemale_1280</name>
</gene>
<organism evidence="1 2">
    <name type="scientific">Volvox reticuliferus</name>
    <dbReference type="NCBI Taxonomy" id="1737510"/>
    <lineage>
        <taxon>Eukaryota</taxon>
        <taxon>Viridiplantae</taxon>
        <taxon>Chlorophyta</taxon>
        <taxon>core chlorophytes</taxon>
        <taxon>Chlorophyceae</taxon>
        <taxon>CS clade</taxon>
        <taxon>Chlamydomonadales</taxon>
        <taxon>Volvocaceae</taxon>
        <taxon>Volvox</taxon>
    </lineage>
</organism>
<dbReference type="AlphaFoldDB" id="A0A8J4C008"/>
<reference evidence="1" key="1">
    <citation type="journal article" date="2021" name="Proc. Natl. Acad. Sci. U.S.A.">
        <title>Three genomes in the algal genus Volvox reveal the fate of a haploid sex-determining region after a transition to homothallism.</title>
        <authorList>
            <person name="Yamamoto K."/>
            <person name="Hamaji T."/>
            <person name="Kawai-Toyooka H."/>
            <person name="Matsuzaki R."/>
            <person name="Takahashi F."/>
            <person name="Nishimura Y."/>
            <person name="Kawachi M."/>
            <person name="Noguchi H."/>
            <person name="Minakuchi Y."/>
            <person name="Umen J.G."/>
            <person name="Toyoda A."/>
            <person name="Nozaki H."/>
        </authorList>
    </citation>
    <scope>NUCLEOTIDE SEQUENCE</scope>
    <source>
        <strain evidence="1">NIES-3786</strain>
    </source>
</reference>
<accession>A0A8J4C008</accession>
<comment type="caution">
    <text evidence="1">The sequence shown here is derived from an EMBL/GenBank/DDBJ whole genome shotgun (WGS) entry which is preliminary data.</text>
</comment>
<sequence>MQALSGFFYALFERISKVINGWVLGHEQEAKIQRHAWMCTIQEGPTLDTAAIDQGTEMERRTLTAAVTTIRTDRGHSVRGASGLGNQVNRRGSELGSCQGQEEGRYTVCCGCARG</sequence>
<keyword evidence="2" id="KW-1185">Reference proteome</keyword>
<dbReference type="Proteomes" id="UP000747110">
    <property type="component" value="Unassembled WGS sequence"/>
</dbReference>
<dbReference type="EMBL" id="BNCP01000002">
    <property type="protein sequence ID" value="GIL70543.1"/>
    <property type="molecule type" value="Genomic_DNA"/>
</dbReference>
<protein>
    <submittedName>
        <fullName evidence="1">Uncharacterized protein</fullName>
    </submittedName>
</protein>
<proteinExistence type="predicted"/>
<name>A0A8J4C008_9CHLO</name>
<evidence type="ECO:0000313" key="1">
    <source>
        <dbReference type="EMBL" id="GIL70543.1"/>
    </source>
</evidence>